<dbReference type="HAMAP" id="MF_01400">
    <property type="entry name" value="MsrB"/>
    <property type="match status" value="1"/>
</dbReference>
<comment type="similarity">
    <text evidence="1 10">Belongs to the MsrA Met sulfoxide reductase family.</text>
</comment>
<dbReference type="InterPro" id="IPR002579">
    <property type="entry name" value="Met_Sox_Rdtase_MsrB_dom"/>
</dbReference>
<protein>
    <recommendedName>
        <fullName evidence="9 10">Multifunctional fusion protein</fullName>
    </recommendedName>
    <domain>
        <recommendedName>
            <fullName evidence="10">Peptide methionine sulfoxide reductase MsrA</fullName>
            <shortName evidence="10">Protein-methionine-S-oxide reductase</shortName>
            <ecNumber evidence="10">1.8.4.11</ecNumber>
        </recommendedName>
        <alternativeName>
            <fullName evidence="10">Peptide-methionine (S)-S-oxide reductase</fullName>
            <shortName evidence="10">Peptide Met(O) reductase</shortName>
        </alternativeName>
    </domain>
    <domain>
        <recommendedName>
            <fullName evidence="9">Peptide methionine sulfoxide reductase MsrB</fullName>
            <ecNumber evidence="9">1.8.4.12</ecNumber>
        </recommendedName>
        <alternativeName>
            <fullName evidence="9">Peptide-methionine (R)-S-oxide reductase</fullName>
        </alternativeName>
    </domain>
</protein>
<keyword evidence="3 9" id="KW-0560">Oxidoreductase</keyword>
<dbReference type="InterPro" id="IPR002569">
    <property type="entry name" value="Met_Sox_Rdtase_MsrA_dom"/>
</dbReference>
<dbReference type="InterPro" id="IPR011057">
    <property type="entry name" value="Mss4-like_sf"/>
</dbReference>
<dbReference type="SUPFAM" id="SSF51316">
    <property type="entry name" value="Mss4-like"/>
    <property type="match status" value="1"/>
</dbReference>
<keyword evidence="13" id="KW-1185">Reference proteome</keyword>
<accession>A0A2K3YQL3</accession>
<dbReference type="GO" id="GO:0008113">
    <property type="term" value="F:peptide-methionine (S)-S-oxide reductase activity"/>
    <property type="evidence" value="ECO:0007669"/>
    <property type="project" value="UniProtKB-UniRule"/>
</dbReference>
<evidence type="ECO:0000313" key="12">
    <source>
        <dbReference type="EMBL" id="PNZ27892.1"/>
    </source>
</evidence>
<evidence type="ECO:0000313" key="13">
    <source>
        <dbReference type="Proteomes" id="UP000242752"/>
    </source>
</evidence>
<reference evidence="12 13" key="1">
    <citation type="submission" date="2017-08" db="EMBL/GenBank/DDBJ databases">
        <title>Draft genome sequences of 64 type strains of genus Staph aureus.</title>
        <authorList>
            <person name="Cole K."/>
            <person name="Golubchik T."/>
            <person name="Russell J."/>
            <person name="Foster D."/>
            <person name="Llewelyn M."/>
            <person name="Wilson D."/>
            <person name="Crook D."/>
            <person name="Paul J."/>
        </authorList>
    </citation>
    <scope>NUCLEOTIDE SEQUENCE [LARGE SCALE GENOMIC DNA]</scope>
    <source>
        <strain evidence="12 13">DSM 21968</strain>
    </source>
</reference>
<dbReference type="OrthoDB" id="4174719at2"/>
<comment type="catalytic activity">
    <reaction evidence="8 10">
        <text>[thioredoxin]-disulfide + L-methionine + H2O = L-methionine (S)-S-oxide + [thioredoxin]-dithiol</text>
        <dbReference type="Rhea" id="RHEA:19993"/>
        <dbReference type="Rhea" id="RHEA-COMP:10698"/>
        <dbReference type="Rhea" id="RHEA-COMP:10700"/>
        <dbReference type="ChEBI" id="CHEBI:15377"/>
        <dbReference type="ChEBI" id="CHEBI:29950"/>
        <dbReference type="ChEBI" id="CHEBI:50058"/>
        <dbReference type="ChEBI" id="CHEBI:57844"/>
        <dbReference type="ChEBI" id="CHEBI:58772"/>
        <dbReference type="EC" id="1.8.4.11"/>
    </reaction>
</comment>
<dbReference type="EC" id="1.8.4.11" evidence="10"/>
<comment type="similarity">
    <text evidence="2 9">Belongs to the MsrB Met sulfoxide reductase family.</text>
</comment>
<evidence type="ECO:0000256" key="7">
    <source>
        <dbReference type="ARBA" id="ARBA00048488"/>
    </source>
</evidence>
<evidence type="ECO:0000256" key="10">
    <source>
        <dbReference type="HAMAP-Rule" id="MF_01401"/>
    </source>
</evidence>
<dbReference type="HAMAP" id="MF_01401">
    <property type="entry name" value="MsrA"/>
    <property type="match status" value="1"/>
</dbReference>
<feature type="active site" evidence="10">
    <location>
        <position position="10"/>
    </location>
</feature>
<dbReference type="InterPro" id="IPR036509">
    <property type="entry name" value="Met_Sox_Rdtase_MsrA_sf"/>
</dbReference>
<evidence type="ECO:0000256" key="4">
    <source>
        <dbReference type="ARBA" id="ARBA00023268"/>
    </source>
</evidence>
<evidence type="ECO:0000256" key="3">
    <source>
        <dbReference type="ARBA" id="ARBA00023002"/>
    </source>
</evidence>
<dbReference type="Pfam" id="PF01625">
    <property type="entry name" value="PMSR"/>
    <property type="match status" value="1"/>
</dbReference>
<dbReference type="EC" id="1.8.4.12" evidence="9"/>
<evidence type="ECO:0000256" key="2">
    <source>
        <dbReference type="ARBA" id="ARBA00007174"/>
    </source>
</evidence>
<comment type="caution">
    <text evidence="9">Lacks conserved residue(s) required for the propagation of feature annotation.</text>
</comment>
<dbReference type="Proteomes" id="UP000242752">
    <property type="component" value="Unassembled WGS sequence"/>
</dbReference>
<evidence type="ECO:0000256" key="5">
    <source>
        <dbReference type="ARBA" id="ARBA00024679"/>
    </source>
</evidence>
<dbReference type="PANTHER" id="PTHR43774:SF1">
    <property type="entry name" value="PEPTIDE METHIONINE SULFOXIDE REDUCTASE MSRA 2"/>
    <property type="match status" value="1"/>
</dbReference>
<feature type="domain" description="MsrB" evidence="11">
    <location>
        <begin position="176"/>
        <end position="299"/>
    </location>
</feature>
<dbReference type="Pfam" id="PF01641">
    <property type="entry name" value="SelR"/>
    <property type="match status" value="1"/>
</dbReference>
<dbReference type="PROSITE" id="PS51790">
    <property type="entry name" value="MSRB"/>
    <property type="match status" value="1"/>
</dbReference>
<evidence type="ECO:0000256" key="6">
    <source>
        <dbReference type="ARBA" id="ARBA00047806"/>
    </source>
</evidence>
<dbReference type="Gene3D" id="2.170.150.20">
    <property type="entry name" value="Peptide methionine sulfoxide reductase"/>
    <property type="match status" value="1"/>
</dbReference>
<comment type="caution">
    <text evidence="12">The sequence shown here is derived from an EMBL/GenBank/DDBJ whole genome shotgun (WGS) entry which is preliminary data.</text>
</comment>
<organism evidence="12 13">
    <name type="scientific">Staphylococcus rostri</name>
    <dbReference type="NCBI Taxonomy" id="522262"/>
    <lineage>
        <taxon>Bacteria</taxon>
        <taxon>Bacillati</taxon>
        <taxon>Bacillota</taxon>
        <taxon>Bacilli</taxon>
        <taxon>Bacillales</taxon>
        <taxon>Staphylococcaceae</taxon>
        <taxon>Staphylococcus</taxon>
    </lineage>
</organism>
<dbReference type="Gene3D" id="3.30.1060.10">
    <property type="entry name" value="Peptide methionine sulphoxide reductase MsrA"/>
    <property type="match status" value="1"/>
</dbReference>
<dbReference type="EMBL" id="PPRF01000032">
    <property type="protein sequence ID" value="PNZ27892.1"/>
    <property type="molecule type" value="Genomic_DNA"/>
</dbReference>
<comment type="function">
    <text evidence="5 10">Has an important function as a repair enzyme for proteins that have been inactivated by oxidation. Catalyzes the reversible oxidation-reduction of methionine sulfoxide in proteins to methionine.</text>
</comment>
<name>A0A2K3YQL3_9STAP</name>
<dbReference type="GO" id="GO:0033744">
    <property type="term" value="F:L-methionine:thioredoxin-disulfide S-oxidoreductase activity"/>
    <property type="evidence" value="ECO:0007669"/>
    <property type="project" value="RHEA"/>
</dbReference>
<comment type="catalytic activity">
    <reaction evidence="7 9">
        <text>L-methionyl-[protein] + [thioredoxin]-disulfide + H2O = L-methionyl-(R)-S-oxide-[protein] + [thioredoxin]-dithiol</text>
        <dbReference type="Rhea" id="RHEA:24164"/>
        <dbReference type="Rhea" id="RHEA-COMP:10698"/>
        <dbReference type="Rhea" id="RHEA-COMP:10700"/>
        <dbReference type="Rhea" id="RHEA-COMP:12313"/>
        <dbReference type="Rhea" id="RHEA-COMP:12314"/>
        <dbReference type="ChEBI" id="CHEBI:15377"/>
        <dbReference type="ChEBI" id="CHEBI:16044"/>
        <dbReference type="ChEBI" id="CHEBI:29950"/>
        <dbReference type="ChEBI" id="CHEBI:45764"/>
        <dbReference type="ChEBI" id="CHEBI:50058"/>
        <dbReference type="EC" id="1.8.4.12"/>
    </reaction>
</comment>
<dbReference type="NCBIfam" id="TIGR00357">
    <property type="entry name" value="peptide-methionine (R)-S-oxide reductase MsrB"/>
    <property type="match status" value="1"/>
</dbReference>
<gene>
    <name evidence="9" type="primary">msrB</name>
    <name evidence="10" type="synonym">msrA</name>
    <name evidence="12" type="ORF">CD122_05430</name>
</gene>
<dbReference type="PANTHER" id="PTHR43774">
    <property type="entry name" value="PEPTIDE METHIONINE SULFOXIDE REDUCTASE"/>
    <property type="match status" value="1"/>
</dbReference>
<proteinExistence type="inferred from homology"/>
<sequence length="316" mass="36110">MAFATLAGGCFWCLVKPFTSFDGIEGIVSGYSGGTVENPTYEQVCTNTTGHVEAVQITYDPAVISYEEILDIYFKTFDPTDKNGQFFDRGDSYRPVIFYHDTEQQQTALDKIKKLDDQGIFDKPIVTPVEPYKNFYPAETYHQDYYLKNPAHYAQYQKGSGRKAFIEAHWGGHTMIKKDKSELTDLEYLVTQQDGTEPPFENEYWNHYDKGIYVDKLSGKPLFTSEDKFQSDCGWPSFSKAIDDQEIIELVDKSFGMIRTEVRSEGSNSHLGHVFNDGPKELGGLRYCINSAAIQFIPYEKLEQLGYGEFVRLFDK</sequence>
<comment type="catalytic activity">
    <reaction evidence="6 10">
        <text>L-methionyl-[protein] + [thioredoxin]-disulfide + H2O = L-methionyl-(S)-S-oxide-[protein] + [thioredoxin]-dithiol</text>
        <dbReference type="Rhea" id="RHEA:14217"/>
        <dbReference type="Rhea" id="RHEA-COMP:10698"/>
        <dbReference type="Rhea" id="RHEA-COMP:10700"/>
        <dbReference type="Rhea" id="RHEA-COMP:12313"/>
        <dbReference type="Rhea" id="RHEA-COMP:12315"/>
        <dbReference type="ChEBI" id="CHEBI:15377"/>
        <dbReference type="ChEBI" id="CHEBI:16044"/>
        <dbReference type="ChEBI" id="CHEBI:29950"/>
        <dbReference type="ChEBI" id="CHEBI:44120"/>
        <dbReference type="ChEBI" id="CHEBI:50058"/>
        <dbReference type="EC" id="1.8.4.11"/>
    </reaction>
</comment>
<feature type="active site" description="Nucleophile" evidence="9">
    <location>
        <position position="288"/>
    </location>
</feature>
<evidence type="ECO:0000256" key="1">
    <source>
        <dbReference type="ARBA" id="ARBA00005591"/>
    </source>
</evidence>
<dbReference type="AlphaFoldDB" id="A0A2K3YQL3"/>
<dbReference type="SUPFAM" id="SSF55068">
    <property type="entry name" value="Peptide methionine sulfoxide reductase"/>
    <property type="match status" value="1"/>
</dbReference>
<dbReference type="FunFam" id="2.170.150.20:FF:000003">
    <property type="entry name" value="Peptide methionine sulfoxide reductase MsrB"/>
    <property type="match status" value="1"/>
</dbReference>
<dbReference type="NCBIfam" id="TIGR00401">
    <property type="entry name" value="msrA"/>
    <property type="match status" value="1"/>
</dbReference>
<evidence type="ECO:0000256" key="8">
    <source>
        <dbReference type="ARBA" id="ARBA00048782"/>
    </source>
</evidence>
<dbReference type="GO" id="GO:0033743">
    <property type="term" value="F:peptide-methionine (R)-S-oxide reductase activity"/>
    <property type="evidence" value="ECO:0007669"/>
    <property type="project" value="UniProtKB-UniRule"/>
</dbReference>
<evidence type="ECO:0000259" key="11">
    <source>
        <dbReference type="PROSITE" id="PS51790"/>
    </source>
</evidence>
<keyword evidence="4" id="KW-0511">Multifunctional enzyme</keyword>
<evidence type="ECO:0000256" key="9">
    <source>
        <dbReference type="HAMAP-Rule" id="MF_01400"/>
    </source>
</evidence>